<reference evidence="1" key="1">
    <citation type="journal article" date="2023" name="Science">
        <title>Genome structures resolve the early diversification of teleost fishes.</title>
        <authorList>
            <person name="Parey E."/>
            <person name="Louis A."/>
            <person name="Montfort J."/>
            <person name="Bouchez O."/>
            <person name="Roques C."/>
            <person name="Iampietro C."/>
            <person name="Lluch J."/>
            <person name="Castinel A."/>
            <person name="Donnadieu C."/>
            <person name="Desvignes T."/>
            <person name="Floi Bucao C."/>
            <person name="Jouanno E."/>
            <person name="Wen M."/>
            <person name="Mejri S."/>
            <person name="Dirks R."/>
            <person name="Jansen H."/>
            <person name="Henkel C."/>
            <person name="Chen W.J."/>
            <person name="Zahm M."/>
            <person name="Cabau C."/>
            <person name="Klopp C."/>
            <person name="Thompson A.W."/>
            <person name="Robinson-Rechavi M."/>
            <person name="Braasch I."/>
            <person name="Lecointre G."/>
            <person name="Bobe J."/>
            <person name="Postlethwait J.H."/>
            <person name="Berthelot C."/>
            <person name="Roest Crollius H."/>
            <person name="Guiguen Y."/>
        </authorList>
    </citation>
    <scope>NUCLEOTIDE SEQUENCE</scope>
    <source>
        <strain evidence="1">NC1722</strain>
    </source>
</reference>
<gene>
    <name evidence="1" type="ORF">AAFF_G00277030</name>
</gene>
<dbReference type="AlphaFoldDB" id="A0AAD7RAK8"/>
<name>A0AAD7RAK8_9TELE</name>
<organism evidence="1 2">
    <name type="scientific">Aldrovandia affinis</name>
    <dbReference type="NCBI Taxonomy" id="143900"/>
    <lineage>
        <taxon>Eukaryota</taxon>
        <taxon>Metazoa</taxon>
        <taxon>Chordata</taxon>
        <taxon>Craniata</taxon>
        <taxon>Vertebrata</taxon>
        <taxon>Euteleostomi</taxon>
        <taxon>Actinopterygii</taxon>
        <taxon>Neopterygii</taxon>
        <taxon>Teleostei</taxon>
        <taxon>Notacanthiformes</taxon>
        <taxon>Halosauridae</taxon>
        <taxon>Aldrovandia</taxon>
    </lineage>
</organism>
<proteinExistence type="predicted"/>
<sequence length="103" mass="11443">MGGDRWISALIPADSAGFGLPESLVCQDGGHRGRGSRMTCWQCRVVQQEDPPGTEQDFSTRERDAWLRSGWEQEGESSHHRIKAVGSSEGLQIGHRLGLVQRR</sequence>
<dbReference type="Proteomes" id="UP001221898">
    <property type="component" value="Unassembled WGS sequence"/>
</dbReference>
<comment type="caution">
    <text evidence="1">The sequence shown here is derived from an EMBL/GenBank/DDBJ whole genome shotgun (WGS) entry which is preliminary data.</text>
</comment>
<evidence type="ECO:0000313" key="2">
    <source>
        <dbReference type="Proteomes" id="UP001221898"/>
    </source>
</evidence>
<evidence type="ECO:0000313" key="1">
    <source>
        <dbReference type="EMBL" id="KAJ8372760.1"/>
    </source>
</evidence>
<dbReference type="EMBL" id="JAINUG010000387">
    <property type="protein sequence ID" value="KAJ8372760.1"/>
    <property type="molecule type" value="Genomic_DNA"/>
</dbReference>
<protein>
    <submittedName>
        <fullName evidence="1">Uncharacterized protein</fullName>
    </submittedName>
</protein>
<accession>A0AAD7RAK8</accession>
<keyword evidence="2" id="KW-1185">Reference proteome</keyword>